<dbReference type="InterPro" id="IPR001247">
    <property type="entry name" value="ExoRNase_PH_dom1"/>
</dbReference>
<feature type="compositionally biased region" description="Basic residues" evidence="9">
    <location>
        <begin position="803"/>
        <end position="812"/>
    </location>
</feature>
<dbReference type="GO" id="GO:0003723">
    <property type="term" value="F:RNA binding"/>
    <property type="evidence" value="ECO:0007669"/>
    <property type="project" value="UniProtKB-UniRule"/>
</dbReference>
<dbReference type="FunFam" id="3.30.230.70:FF:000001">
    <property type="entry name" value="Polyribonucleotide nucleotidyltransferase"/>
    <property type="match status" value="1"/>
</dbReference>
<dbReference type="GO" id="GO:0004654">
    <property type="term" value="F:polyribonucleotide nucleotidyltransferase activity"/>
    <property type="evidence" value="ECO:0007669"/>
    <property type="project" value="UniProtKB-UniRule"/>
</dbReference>
<dbReference type="GO" id="GO:0006396">
    <property type="term" value="P:RNA processing"/>
    <property type="evidence" value="ECO:0007669"/>
    <property type="project" value="InterPro"/>
</dbReference>
<dbReference type="GO" id="GO:0000287">
    <property type="term" value="F:magnesium ion binding"/>
    <property type="evidence" value="ECO:0007669"/>
    <property type="project" value="UniProtKB-UniRule"/>
</dbReference>
<dbReference type="InterPro" id="IPR003029">
    <property type="entry name" value="S1_domain"/>
</dbReference>
<dbReference type="InterPro" id="IPR015847">
    <property type="entry name" value="ExoRNase_PH_dom2"/>
</dbReference>
<sequence>MSKQEVTVELAGGKRLVFETGRMAKQASGAALVTTGETVVLATAVASPDPREGIDFFPLTVDYREYTYAGGRIPGGFIKREGRPSEKEILTARQIDRPIRPLFPDGFRNETQVIALVFSADKQNDPDVVGINAAACALALSDIPFSATVGAVRVGRVDGEFVINPTYEERAATTVNIMVVGHKDGIVMIESGAKEETEEVILGAIEFAHTEIKKIVAAIEELVSKAGKAKRSFVAPTIDEGYYDELKAKVGERLKDALDTKTHAKTDSYALVKKIKDELAAELPADDPNAKKKLATYYELLRERLFREQVTKDRIRPDRRAFDEIREITIETSVLPRTHGSALFTRGETQALVTATLGTADDGQRLESYEGEKKKNFMLHYNFPPFSVGETGRMTGTGRREIGHGALAERAISAVLPSADESPYSIRIVSDILESNGSSSMASVCGASLALYDSGIALKGSVAGVAMGLVKEGDDYAILTDIAGAEDHYGDMDFKVAGTRKGITALQMDIKIGGLTREILQQAMEQAKRGRLFLLDKMDAVLDGPRTERSAYAPRIETVMIPTDKIRDLIGKGGATIRGIIEQTGAKIDVDDSGKVSVASSDADGLKKALEIIGNITAVPEIGKVYLGKVVRLAEFGAFVELFPGTDGLLHISEIAEHRVKEVKDELREGDQVMVKVLAIEGNRIKLSRKALIREQKAKLAQSAPAVEASEPVEGGEAETSAPPPSRPRHEFDERQPRTNQSTILIEGGEDFDDDDEEGEEIDEENEPNFNRADGTPVPAGQVAGGGPRPAGGGGPAGGPNNNRRRRRRRGGRGPGGGPGGGGR</sequence>
<feature type="binding site" evidence="8">
    <location>
        <position position="493"/>
    </location>
    <ligand>
        <name>Mg(2+)</name>
        <dbReference type="ChEBI" id="CHEBI:18420"/>
    </ligand>
</feature>
<dbReference type="CDD" id="cd04472">
    <property type="entry name" value="S1_PNPase"/>
    <property type="match status" value="1"/>
</dbReference>
<dbReference type="Gene3D" id="3.30.230.70">
    <property type="entry name" value="GHMP Kinase, N-terminal domain"/>
    <property type="match status" value="2"/>
</dbReference>
<dbReference type="HAMAP" id="MF_01595">
    <property type="entry name" value="PNPase"/>
    <property type="match status" value="1"/>
</dbReference>
<dbReference type="GO" id="GO:0006402">
    <property type="term" value="P:mRNA catabolic process"/>
    <property type="evidence" value="ECO:0007669"/>
    <property type="project" value="UniProtKB-UniRule"/>
</dbReference>
<feature type="domain" description="S1 motif" evidence="10">
    <location>
        <begin position="623"/>
        <end position="690"/>
    </location>
</feature>
<gene>
    <name evidence="8 11" type="primary">pnp</name>
    <name evidence="11" type="ORF">P8935_16810</name>
</gene>
<dbReference type="InterPro" id="IPR004087">
    <property type="entry name" value="KH_dom"/>
</dbReference>
<dbReference type="InterPro" id="IPR012162">
    <property type="entry name" value="PNPase"/>
</dbReference>
<comment type="cofactor">
    <cofactor evidence="8">
        <name>Mg(2+)</name>
        <dbReference type="ChEBI" id="CHEBI:18420"/>
    </cofactor>
</comment>
<feature type="compositionally biased region" description="Gly residues" evidence="9">
    <location>
        <begin position="783"/>
        <end position="798"/>
    </location>
</feature>
<dbReference type="Pfam" id="PF01138">
    <property type="entry name" value="RNase_PH"/>
    <property type="match status" value="2"/>
</dbReference>
<dbReference type="SUPFAM" id="SSF54211">
    <property type="entry name" value="Ribosomal protein S5 domain 2-like"/>
    <property type="match status" value="2"/>
</dbReference>
<dbReference type="InterPro" id="IPR012340">
    <property type="entry name" value="NA-bd_OB-fold"/>
</dbReference>
<dbReference type="CDD" id="cd02393">
    <property type="entry name" value="KH-I_PNPase"/>
    <property type="match status" value="1"/>
</dbReference>
<dbReference type="NCBIfam" id="NF008805">
    <property type="entry name" value="PRK11824.1"/>
    <property type="match status" value="1"/>
</dbReference>
<dbReference type="PANTHER" id="PTHR11252:SF0">
    <property type="entry name" value="POLYRIBONUCLEOTIDE NUCLEOTIDYLTRANSFERASE 1, MITOCHONDRIAL"/>
    <property type="match status" value="1"/>
</dbReference>
<dbReference type="EC" id="2.7.7.8" evidence="8"/>
<keyword evidence="5 8" id="KW-0479">Metal-binding</keyword>
<dbReference type="GO" id="GO:0000175">
    <property type="term" value="F:3'-5'-RNA exonuclease activity"/>
    <property type="evidence" value="ECO:0007669"/>
    <property type="project" value="TreeGrafter"/>
</dbReference>
<dbReference type="Gene3D" id="2.40.50.140">
    <property type="entry name" value="Nucleic acid-binding proteins"/>
    <property type="match status" value="1"/>
</dbReference>
<dbReference type="AlphaFoldDB" id="A0AAU7DF02"/>
<dbReference type="CDD" id="cd11363">
    <property type="entry name" value="RNase_PH_PNPase_1"/>
    <property type="match status" value="1"/>
</dbReference>
<accession>A0AAU7DF02</accession>
<name>A0AAU7DF02_9BACT</name>
<evidence type="ECO:0000256" key="5">
    <source>
        <dbReference type="ARBA" id="ARBA00022723"/>
    </source>
</evidence>
<keyword evidence="3 8" id="KW-0808">Transferase</keyword>
<dbReference type="NCBIfam" id="TIGR03591">
    <property type="entry name" value="polynuc_phos"/>
    <property type="match status" value="1"/>
</dbReference>
<dbReference type="PROSITE" id="PS50084">
    <property type="entry name" value="KH_TYPE_1"/>
    <property type="match status" value="1"/>
</dbReference>
<dbReference type="PROSITE" id="PS50126">
    <property type="entry name" value="S1"/>
    <property type="match status" value="1"/>
</dbReference>
<comment type="subcellular location">
    <subcellularLocation>
        <location evidence="8">Cytoplasm</location>
    </subcellularLocation>
</comment>
<dbReference type="Pfam" id="PF00013">
    <property type="entry name" value="KH_1"/>
    <property type="match status" value="1"/>
</dbReference>
<evidence type="ECO:0000256" key="7">
    <source>
        <dbReference type="ARBA" id="ARBA00022884"/>
    </source>
</evidence>
<dbReference type="Pfam" id="PF03726">
    <property type="entry name" value="PNPase"/>
    <property type="match status" value="1"/>
</dbReference>
<keyword evidence="4 8" id="KW-0548">Nucleotidyltransferase</keyword>
<evidence type="ECO:0000256" key="6">
    <source>
        <dbReference type="ARBA" id="ARBA00022842"/>
    </source>
</evidence>
<dbReference type="Pfam" id="PF00575">
    <property type="entry name" value="S1"/>
    <property type="match status" value="1"/>
</dbReference>
<dbReference type="InterPro" id="IPR036612">
    <property type="entry name" value="KH_dom_type_1_sf"/>
</dbReference>
<feature type="compositionally biased region" description="Basic and acidic residues" evidence="9">
    <location>
        <begin position="728"/>
        <end position="737"/>
    </location>
</feature>
<dbReference type="SMART" id="SM00316">
    <property type="entry name" value="S1"/>
    <property type="match status" value="1"/>
</dbReference>
<feature type="compositionally biased region" description="Gly residues" evidence="9">
    <location>
        <begin position="813"/>
        <end position="824"/>
    </location>
</feature>
<dbReference type="FunFam" id="3.30.1370.10:FF:000001">
    <property type="entry name" value="Polyribonucleotide nucleotidyltransferase"/>
    <property type="match status" value="1"/>
</dbReference>
<dbReference type="Gene3D" id="3.30.1370.10">
    <property type="entry name" value="K Homology domain, type 1"/>
    <property type="match status" value="1"/>
</dbReference>
<comment type="similarity">
    <text evidence="1 8">Belongs to the polyribonucleotide nucleotidyltransferase family.</text>
</comment>
<organism evidence="11">
    <name type="scientific">Telmatobacter sp. DSM 110680</name>
    <dbReference type="NCBI Taxonomy" id="3036704"/>
    <lineage>
        <taxon>Bacteria</taxon>
        <taxon>Pseudomonadati</taxon>
        <taxon>Acidobacteriota</taxon>
        <taxon>Terriglobia</taxon>
        <taxon>Terriglobales</taxon>
        <taxon>Acidobacteriaceae</taxon>
        <taxon>Telmatobacter</taxon>
    </lineage>
</organism>
<evidence type="ECO:0000259" key="10">
    <source>
        <dbReference type="PROSITE" id="PS50126"/>
    </source>
</evidence>
<dbReference type="InterPro" id="IPR020568">
    <property type="entry name" value="Ribosomal_Su5_D2-typ_SF"/>
</dbReference>
<reference evidence="11" key="1">
    <citation type="submission" date="2023-03" db="EMBL/GenBank/DDBJ databases">
        <title>Edaphobacter sp.</title>
        <authorList>
            <person name="Huber K.J."/>
            <person name="Papendorf J."/>
            <person name="Pilke C."/>
            <person name="Bunk B."/>
            <person name="Sproeer C."/>
            <person name="Pester M."/>
        </authorList>
    </citation>
    <scope>NUCLEOTIDE SEQUENCE</scope>
    <source>
        <strain evidence="11">DSM 110680</strain>
    </source>
</reference>
<evidence type="ECO:0000256" key="2">
    <source>
        <dbReference type="ARBA" id="ARBA00022490"/>
    </source>
</evidence>
<dbReference type="SMART" id="SM00322">
    <property type="entry name" value="KH"/>
    <property type="match status" value="1"/>
</dbReference>
<dbReference type="InterPro" id="IPR015848">
    <property type="entry name" value="PNPase_PH_RNA-bd_bac/org-type"/>
</dbReference>
<dbReference type="PANTHER" id="PTHR11252">
    <property type="entry name" value="POLYRIBONUCLEOTIDE NUCLEOTIDYLTRANSFERASE"/>
    <property type="match status" value="1"/>
</dbReference>
<protein>
    <recommendedName>
        <fullName evidence="8">Polyribonucleotide nucleotidyltransferase</fullName>
        <ecNumber evidence="8">2.7.7.8</ecNumber>
    </recommendedName>
    <alternativeName>
        <fullName evidence="8">Polynucleotide phosphorylase</fullName>
        <shortName evidence="8">PNPase</shortName>
    </alternativeName>
</protein>
<evidence type="ECO:0000256" key="8">
    <source>
        <dbReference type="HAMAP-Rule" id="MF_01595"/>
    </source>
</evidence>
<evidence type="ECO:0000256" key="4">
    <source>
        <dbReference type="ARBA" id="ARBA00022695"/>
    </source>
</evidence>
<feature type="region of interest" description="Disordered" evidence="9">
    <location>
        <begin position="699"/>
        <end position="824"/>
    </location>
</feature>
<dbReference type="FunFam" id="3.30.230.70:FF:000002">
    <property type="entry name" value="Polyribonucleotide nucleotidyltransferase"/>
    <property type="match status" value="1"/>
</dbReference>
<dbReference type="SUPFAM" id="SSF54791">
    <property type="entry name" value="Eukaryotic type KH-domain (KH-domain type I)"/>
    <property type="match status" value="1"/>
</dbReference>
<keyword evidence="7 8" id="KW-0694">RNA-binding</keyword>
<keyword evidence="2 8" id="KW-0963">Cytoplasm</keyword>
<dbReference type="InterPro" id="IPR036345">
    <property type="entry name" value="ExoRNase_PH_dom2_sf"/>
</dbReference>
<proteinExistence type="inferred from homology"/>
<evidence type="ECO:0000256" key="9">
    <source>
        <dbReference type="SAM" id="MobiDB-lite"/>
    </source>
</evidence>
<keyword evidence="6 8" id="KW-0460">Magnesium</keyword>
<dbReference type="SUPFAM" id="SSF55666">
    <property type="entry name" value="Ribonuclease PH domain 2-like"/>
    <property type="match status" value="2"/>
</dbReference>
<dbReference type="CDD" id="cd11364">
    <property type="entry name" value="RNase_PH_PNPase_2"/>
    <property type="match status" value="1"/>
</dbReference>
<evidence type="ECO:0000313" key="11">
    <source>
        <dbReference type="EMBL" id="XBH16225.1"/>
    </source>
</evidence>
<feature type="binding site" evidence="8">
    <location>
        <position position="487"/>
    </location>
    <ligand>
        <name>Mg(2+)</name>
        <dbReference type="ChEBI" id="CHEBI:18420"/>
    </ligand>
</feature>
<feature type="compositionally biased region" description="Acidic residues" evidence="9">
    <location>
        <begin position="748"/>
        <end position="767"/>
    </location>
</feature>
<dbReference type="Pfam" id="PF03725">
    <property type="entry name" value="RNase_PH_C"/>
    <property type="match status" value="2"/>
</dbReference>
<dbReference type="GO" id="GO:0005829">
    <property type="term" value="C:cytosol"/>
    <property type="evidence" value="ECO:0007669"/>
    <property type="project" value="UniProtKB-ARBA"/>
</dbReference>
<dbReference type="SUPFAM" id="SSF46915">
    <property type="entry name" value="Polynucleotide phosphorylase/guanosine pentaphosphate synthase (PNPase/GPSI), domain 3"/>
    <property type="match status" value="1"/>
</dbReference>
<comment type="function">
    <text evidence="8">Involved in mRNA degradation. Catalyzes the phosphorolysis of single-stranded polyribonucleotides processively in the 3'- to 5'-direction.</text>
</comment>
<dbReference type="RefSeq" id="WP_348261452.1">
    <property type="nucleotide sequence ID" value="NZ_CP121196.1"/>
</dbReference>
<dbReference type="InterPro" id="IPR004088">
    <property type="entry name" value="KH_dom_type_1"/>
</dbReference>
<dbReference type="EMBL" id="CP121196">
    <property type="protein sequence ID" value="XBH16225.1"/>
    <property type="molecule type" value="Genomic_DNA"/>
</dbReference>
<dbReference type="InterPro" id="IPR027408">
    <property type="entry name" value="PNPase/RNase_PH_dom_sf"/>
</dbReference>
<dbReference type="InterPro" id="IPR036456">
    <property type="entry name" value="PNPase_PH_RNA-bd_sf"/>
</dbReference>
<comment type="catalytic activity">
    <reaction evidence="8">
        <text>RNA(n+1) + phosphate = RNA(n) + a ribonucleoside 5'-diphosphate</text>
        <dbReference type="Rhea" id="RHEA:22096"/>
        <dbReference type="Rhea" id="RHEA-COMP:14527"/>
        <dbReference type="Rhea" id="RHEA-COMP:17342"/>
        <dbReference type="ChEBI" id="CHEBI:43474"/>
        <dbReference type="ChEBI" id="CHEBI:57930"/>
        <dbReference type="ChEBI" id="CHEBI:140395"/>
        <dbReference type="EC" id="2.7.7.8"/>
    </reaction>
</comment>
<dbReference type="SUPFAM" id="SSF50249">
    <property type="entry name" value="Nucleic acid-binding proteins"/>
    <property type="match status" value="1"/>
</dbReference>
<evidence type="ECO:0000256" key="3">
    <source>
        <dbReference type="ARBA" id="ARBA00022679"/>
    </source>
</evidence>
<evidence type="ECO:0000256" key="1">
    <source>
        <dbReference type="ARBA" id="ARBA00007404"/>
    </source>
</evidence>